<keyword evidence="2" id="KW-1185">Reference proteome</keyword>
<dbReference type="Gene3D" id="1.10.520.40">
    <property type="entry name" value="CRISPR-associated protein Cse2"/>
    <property type="match status" value="1"/>
</dbReference>
<protein>
    <submittedName>
        <fullName evidence="1">Type I-E CRISPR-associated protein Cse2/CasB</fullName>
    </submittedName>
</protein>
<organism evidence="1 2">
    <name type="scientific">Chlorobaculum limnaeum</name>
    <dbReference type="NCBI Taxonomy" id="274537"/>
    <lineage>
        <taxon>Bacteria</taxon>
        <taxon>Pseudomonadati</taxon>
        <taxon>Chlorobiota</taxon>
        <taxon>Chlorobiia</taxon>
        <taxon>Chlorobiales</taxon>
        <taxon>Chlorobiaceae</taxon>
        <taxon>Chlorobaculum</taxon>
    </lineage>
</organism>
<dbReference type="STRING" id="274537.BIU88_10625"/>
<dbReference type="Proteomes" id="UP000095185">
    <property type="component" value="Chromosome"/>
</dbReference>
<evidence type="ECO:0000313" key="1">
    <source>
        <dbReference type="EMBL" id="AOS84548.1"/>
    </source>
</evidence>
<dbReference type="KEGG" id="clz:BIU88_10625"/>
<gene>
    <name evidence="1" type="ORF">BIU88_10625</name>
</gene>
<dbReference type="EMBL" id="CP017305">
    <property type="protein sequence ID" value="AOS84548.1"/>
    <property type="molecule type" value="Genomic_DNA"/>
</dbReference>
<reference evidence="1" key="1">
    <citation type="submission" date="2016-09" db="EMBL/GenBank/DDBJ databases">
        <title>Genome sequence of Chlorobaculum limnaeum.</title>
        <authorList>
            <person name="Liu Z."/>
            <person name="Tank M."/>
            <person name="Bryant D.A."/>
        </authorList>
    </citation>
    <scope>NUCLEOTIDE SEQUENCE [LARGE SCALE GENOMIC DNA]</scope>
    <source>
        <strain evidence="1">DSM 1677</strain>
    </source>
</reference>
<dbReference type="CDD" id="cd09731">
    <property type="entry name" value="Cse2_I-E"/>
    <property type="match status" value="1"/>
</dbReference>
<dbReference type="RefSeq" id="WP_069810740.1">
    <property type="nucleotide sequence ID" value="NZ_CP017305.1"/>
</dbReference>
<evidence type="ECO:0000313" key="2">
    <source>
        <dbReference type="Proteomes" id="UP000095185"/>
    </source>
</evidence>
<dbReference type="AlphaFoldDB" id="A0A1D8D8J8"/>
<accession>A0A1D8D8J8</accession>
<sequence>MDNEKEKKTGRPEKFVEFVIGLCQKDKGAAAALRRADNPATEYQSWEYLAGFNIDLENPFERIPYATIAAAISRAKAERNGSAGIGKAIAYCYDDKSASDQAKARLRRLLACDSVKEACRILRPLFSLIDSKAAVTIDYSRLLKDLIDFGYDSNKVKTKWATDFYRHAAESATEEVEA</sequence>
<dbReference type="Pfam" id="PF09485">
    <property type="entry name" value="CRISPR_Cse2"/>
    <property type="match status" value="1"/>
</dbReference>
<dbReference type="InterPro" id="IPR013382">
    <property type="entry name" value="CRISPR-assoc_prot_Cse2"/>
</dbReference>
<dbReference type="OrthoDB" id="8560528at2"/>
<dbReference type="NCBIfam" id="TIGR02548">
    <property type="entry name" value="casB_cse2"/>
    <property type="match status" value="1"/>
</dbReference>
<name>A0A1D8D8J8_CHLLM</name>
<dbReference type="InterPro" id="IPR038287">
    <property type="entry name" value="Cse2_sf"/>
</dbReference>
<proteinExistence type="predicted"/>